<name>A0A8D8UMV1_9HEMI</name>
<sequence length="280" mass="32064">MTTITLEALNDLLDSKLSVTNQGVKLLEDKLDQNFKIISEGMSTMKEEIIVMKEEQTKQGKQINQLEMDKRNTNIILHGIKEESYHQSLIKTMEILNGIGIQGSKYLIKDLRKLGKGKWTDCPLLVSLISVPLKIDILKNKNLIKEKFPNVIVKDDLSKEAREKRIQLAEYSKLAHDNNLKVYMKQDKLVVNKKEWTLEELQKDLGHTFLNKYKRPRDEDKSPNKNAKKPQGSISRKNSIEKYLIQTMDIDENGPPIGTQKGLITPARLQTQQTNSGTPK</sequence>
<dbReference type="EMBL" id="HBUF01346671">
    <property type="protein sequence ID" value="CAG6710089.1"/>
    <property type="molecule type" value="Transcribed_RNA"/>
</dbReference>
<accession>A0A8D8UMV1</accession>
<dbReference type="EMBL" id="HBUF01346668">
    <property type="protein sequence ID" value="CAG6710081.1"/>
    <property type="molecule type" value="Transcribed_RNA"/>
</dbReference>
<feature type="region of interest" description="Disordered" evidence="1">
    <location>
        <begin position="209"/>
        <end position="280"/>
    </location>
</feature>
<dbReference type="EMBL" id="HBUF01346672">
    <property type="protein sequence ID" value="CAG6710091.1"/>
    <property type="molecule type" value="Transcribed_RNA"/>
</dbReference>
<proteinExistence type="predicted"/>
<organism evidence="2">
    <name type="scientific">Cacopsylla melanoneura</name>
    <dbReference type="NCBI Taxonomy" id="428564"/>
    <lineage>
        <taxon>Eukaryota</taxon>
        <taxon>Metazoa</taxon>
        <taxon>Ecdysozoa</taxon>
        <taxon>Arthropoda</taxon>
        <taxon>Hexapoda</taxon>
        <taxon>Insecta</taxon>
        <taxon>Pterygota</taxon>
        <taxon>Neoptera</taxon>
        <taxon>Paraneoptera</taxon>
        <taxon>Hemiptera</taxon>
        <taxon>Sternorrhyncha</taxon>
        <taxon>Psylloidea</taxon>
        <taxon>Psyllidae</taxon>
        <taxon>Psyllinae</taxon>
        <taxon>Cacopsylla</taxon>
    </lineage>
</organism>
<dbReference type="AlphaFoldDB" id="A0A8D8UMV1"/>
<reference evidence="2" key="1">
    <citation type="submission" date="2021-05" db="EMBL/GenBank/DDBJ databases">
        <authorList>
            <person name="Alioto T."/>
            <person name="Alioto T."/>
            <person name="Gomez Garrido J."/>
        </authorList>
    </citation>
    <scope>NUCLEOTIDE SEQUENCE</scope>
</reference>
<evidence type="ECO:0008006" key="3">
    <source>
        <dbReference type="Google" id="ProtNLM"/>
    </source>
</evidence>
<evidence type="ECO:0000256" key="1">
    <source>
        <dbReference type="SAM" id="MobiDB-lite"/>
    </source>
</evidence>
<dbReference type="EMBL" id="HBUF01346673">
    <property type="protein sequence ID" value="CAG6710093.1"/>
    <property type="molecule type" value="Transcribed_RNA"/>
</dbReference>
<protein>
    <recommendedName>
        <fullName evidence="3">Endonuclease-reverse transcriptase</fullName>
    </recommendedName>
</protein>
<feature type="compositionally biased region" description="Polar residues" evidence="1">
    <location>
        <begin position="268"/>
        <end position="280"/>
    </location>
</feature>
<evidence type="ECO:0000313" key="2">
    <source>
        <dbReference type="EMBL" id="CAG6710091.1"/>
    </source>
</evidence>